<dbReference type="GO" id="GO:0016787">
    <property type="term" value="F:hydrolase activity"/>
    <property type="evidence" value="ECO:0007669"/>
    <property type="project" value="UniProtKB-KW"/>
</dbReference>
<sequence>MAASAALPRTRVRGENPSEGNTSTHAVFFVSRFPSAKMPAMLKQIFPGPYYEWWNSRTDTDGAVYYDHLDASLELVCQHVAAHGPFDGILGFSQGGSFAHLLCLLSLRGSLQLPLPPRFGVFISSRASRHHGHRDLVEAVRSSPLALPSLVIYGGKDTDVPPADTRELIETLDPSCLTTVYLPEGTHRVPKLEPANVATVAAFFEQRHMELSSGA</sequence>
<evidence type="ECO:0000313" key="4">
    <source>
        <dbReference type="EMBL" id="CAD9391885.1"/>
    </source>
</evidence>
<dbReference type="InterPro" id="IPR050593">
    <property type="entry name" value="LovG"/>
</dbReference>
<accession>A0A7S2FGR5</accession>
<dbReference type="AlphaFoldDB" id="A0A7S2FGR5"/>
<feature type="region of interest" description="Disordered" evidence="2">
    <location>
        <begin position="1"/>
        <end position="21"/>
    </location>
</feature>
<dbReference type="PANTHER" id="PTHR48070">
    <property type="entry name" value="ESTERASE OVCA2"/>
    <property type="match status" value="1"/>
</dbReference>
<name>A0A7S2FGR5_9EUKA</name>
<gene>
    <name evidence="4" type="ORF">CBRE1094_LOCUS747</name>
</gene>
<protein>
    <recommendedName>
        <fullName evidence="3">Serine hydrolase domain-containing protein</fullName>
    </recommendedName>
</protein>
<dbReference type="InterPro" id="IPR029058">
    <property type="entry name" value="AB_hydrolase_fold"/>
</dbReference>
<dbReference type="EMBL" id="HBGU01001435">
    <property type="protein sequence ID" value="CAD9391885.1"/>
    <property type="molecule type" value="Transcribed_RNA"/>
</dbReference>
<evidence type="ECO:0000256" key="1">
    <source>
        <dbReference type="ARBA" id="ARBA00022801"/>
    </source>
</evidence>
<dbReference type="GO" id="GO:0005737">
    <property type="term" value="C:cytoplasm"/>
    <property type="evidence" value="ECO:0007669"/>
    <property type="project" value="TreeGrafter"/>
</dbReference>
<dbReference type="Gene3D" id="3.40.50.1820">
    <property type="entry name" value="alpha/beta hydrolase"/>
    <property type="match status" value="1"/>
</dbReference>
<dbReference type="GO" id="GO:0005634">
    <property type="term" value="C:nucleus"/>
    <property type="evidence" value="ECO:0007669"/>
    <property type="project" value="TreeGrafter"/>
</dbReference>
<evidence type="ECO:0000259" key="3">
    <source>
        <dbReference type="Pfam" id="PF03959"/>
    </source>
</evidence>
<dbReference type="InterPro" id="IPR005645">
    <property type="entry name" value="FSH-like_dom"/>
</dbReference>
<dbReference type="PANTHER" id="PTHR48070:SF6">
    <property type="entry name" value="ESTERASE OVCA2"/>
    <property type="match status" value="1"/>
</dbReference>
<proteinExistence type="predicted"/>
<dbReference type="SUPFAM" id="SSF53474">
    <property type="entry name" value="alpha/beta-Hydrolases"/>
    <property type="match status" value="1"/>
</dbReference>
<reference evidence="4" key="1">
    <citation type="submission" date="2021-01" db="EMBL/GenBank/DDBJ databases">
        <authorList>
            <person name="Corre E."/>
            <person name="Pelletier E."/>
            <person name="Niang G."/>
            <person name="Scheremetjew M."/>
            <person name="Finn R."/>
            <person name="Kale V."/>
            <person name="Holt S."/>
            <person name="Cochrane G."/>
            <person name="Meng A."/>
            <person name="Brown T."/>
            <person name="Cohen L."/>
        </authorList>
    </citation>
    <scope>NUCLEOTIDE SEQUENCE</scope>
    <source>
        <strain evidence="4">UTEX LB 985</strain>
    </source>
</reference>
<organism evidence="4">
    <name type="scientific">Haptolina brevifila</name>
    <dbReference type="NCBI Taxonomy" id="156173"/>
    <lineage>
        <taxon>Eukaryota</taxon>
        <taxon>Haptista</taxon>
        <taxon>Haptophyta</taxon>
        <taxon>Prymnesiophyceae</taxon>
        <taxon>Prymnesiales</taxon>
        <taxon>Prymnesiaceae</taxon>
        <taxon>Haptolina</taxon>
    </lineage>
</organism>
<dbReference type="Pfam" id="PF03959">
    <property type="entry name" value="FSH1"/>
    <property type="match status" value="1"/>
</dbReference>
<feature type="domain" description="Serine hydrolase" evidence="3">
    <location>
        <begin position="44"/>
        <end position="195"/>
    </location>
</feature>
<evidence type="ECO:0000256" key="2">
    <source>
        <dbReference type="SAM" id="MobiDB-lite"/>
    </source>
</evidence>
<keyword evidence="1" id="KW-0378">Hydrolase</keyword>